<feature type="region of interest" description="Disordered" evidence="1">
    <location>
        <begin position="216"/>
        <end position="245"/>
    </location>
</feature>
<evidence type="ECO:0000313" key="2">
    <source>
        <dbReference type="EMBL" id="KXZ47508.1"/>
    </source>
</evidence>
<reference evidence="3" key="1">
    <citation type="journal article" date="2016" name="Nat. Commun.">
        <title>The Gonium pectorale genome demonstrates co-option of cell cycle regulation during the evolution of multicellularity.</title>
        <authorList>
            <person name="Hanschen E.R."/>
            <person name="Marriage T.N."/>
            <person name="Ferris P.J."/>
            <person name="Hamaji T."/>
            <person name="Toyoda A."/>
            <person name="Fujiyama A."/>
            <person name="Neme R."/>
            <person name="Noguchi H."/>
            <person name="Minakuchi Y."/>
            <person name="Suzuki M."/>
            <person name="Kawai-Toyooka H."/>
            <person name="Smith D.R."/>
            <person name="Sparks H."/>
            <person name="Anderson J."/>
            <person name="Bakaric R."/>
            <person name="Luria V."/>
            <person name="Karger A."/>
            <person name="Kirschner M.W."/>
            <person name="Durand P.M."/>
            <person name="Michod R.E."/>
            <person name="Nozaki H."/>
            <person name="Olson B.J."/>
        </authorList>
    </citation>
    <scope>NUCLEOTIDE SEQUENCE [LARGE SCALE GENOMIC DNA]</scope>
    <source>
        <strain evidence="3">NIES-2863</strain>
    </source>
</reference>
<protein>
    <recommendedName>
        <fullName evidence="4">PPPDE domain-containing protein</fullName>
    </recommendedName>
</protein>
<feature type="region of interest" description="Disordered" evidence="1">
    <location>
        <begin position="269"/>
        <end position="392"/>
    </location>
</feature>
<keyword evidence="3" id="KW-1185">Reference proteome</keyword>
<feature type="compositionally biased region" description="Basic and acidic residues" evidence="1">
    <location>
        <begin position="337"/>
        <end position="347"/>
    </location>
</feature>
<gene>
    <name evidence="2" type="ORF">GPECTOR_35g946</name>
</gene>
<feature type="compositionally biased region" description="Polar residues" evidence="1">
    <location>
        <begin position="235"/>
        <end position="245"/>
    </location>
</feature>
<proteinExistence type="predicted"/>
<name>A0A150GCF8_GONPE</name>
<comment type="caution">
    <text evidence="2">The sequence shown here is derived from an EMBL/GenBank/DDBJ whole genome shotgun (WGS) entry which is preliminary data.</text>
</comment>
<organism evidence="2 3">
    <name type="scientific">Gonium pectorale</name>
    <name type="common">Green alga</name>
    <dbReference type="NCBI Taxonomy" id="33097"/>
    <lineage>
        <taxon>Eukaryota</taxon>
        <taxon>Viridiplantae</taxon>
        <taxon>Chlorophyta</taxon>
        <taxon>core chlorophytes</taxon>
        <taxon>Chlorophyceae</taxon>
        <taxon>CS clade</taxon>
        <taxon>Chlamydomonadales</taxon>
        <taxon>Volvocaceae</taxon>
        <taxon>Gonium</taxon>
    </lineage>
</organism>
<dbReference type="Proteomes" id="UP000075714">
    <property type="component" value="Unassembled WGS sequence"/>
</dbReference>
<accession>A0A150GCF8</accession>
<dbReference type="EMBL" id="LSYV01000036">
    <property type="protein sequence ID" value="KXZ47508.1"/>
    <property type="molecule type" value="Genomic_DNA"/>
</dbReference>
<dbReference type="AlphaFoldDB" id="A0A150GCF8"/>
<evidence type="ECO:0000313" key="3">
    <source>
        <dbReference type="Proteomes" id="UP000075714"/>
    </source>
</evidence>
<sequence length="392" mass="40432">MKLEADGVYIHKRPIRAPNGSSPLAVCGSVLHHVVVYVKEGPLLHTLDYGPANGADVTANILEEAPPKKVLTTAASDGADVGGVDAASDELPYLYLGPAARGLEHPVVQRMISFAESRPYHAIRNNCIHFADALVRLLTAGGVRGAPLLYDMYCGAVPPVDNLMLVMMQLMMSVSWFTVVDGTPLASAFADAWRAEQQPLPQQPLAAAFALAPSAAAPAANGDEEEEAVATAAESRNNQGGSDSTAAIDASTAAAPAAAAAVARAGPPLPDALASGSEMDVEVEPEAESRGAHSQGVPAPPPEVEVTHGSSPRDEQRLAAASGEQEQQGVAGCGGSQEERRLERDNDLAAGPTAATVDVEGSGTAEAAPAKQPLQPPPVRMPSLPVRKARKA</sequence>
<evidence type="ECO:0000256" key="1">
    <source>
        <dbReference type="SAM" id="MobiDB-lite"/>
    </source>
</evidence>
<dbReference type="OrthoDB" id="547706at2759"/>
<evidence type="ECO:0008006" key="4">
    <source>
        <dbReference type="Google" id="ProtNLM"/>
    </source>
</evidence>